<keyword evidence="4" id="KW-1185">Reference proteome</keyword>
<evidence type="ECO:0000313" key="3">
    <source>
        <dbReference type="EMBL" id="TCP68181.1"/>
    </source>
</evidence>
<feature type="transmembrane region" description="Helical" evidence="2">
    <location>
        <begin position="50"/>
        <end position="68"/>
    </location>
</feature>
<organism evidence="3 4">
    <name type="scientific">Heliophilum fasciatum</name>
    <dbReference type="NCBI Taxonomy" id="35700"/>
    <lineage>
        <taxon>Bacteria</taxon>
        <taxon>Bacillati</taxon>
        <taxon>Bacillota</taxon>
        <taxon>Clostridia</taxon>
        <taxon>Eubacteriales</taxon>
        <taxon>Heliobacteriaceae</taxon>
        <taxon>Heliophilum</taxon>
    </lineage>
</organism>
<evidence type="ECO:0000256" key="1">
    <source>
        <dbReference type="SAM" id="MobiDB-lite"/>
    </source>
</evidence>
<feature type="region of interest" description="Disordered" evidence="1">
    <location>
        <begin position="80"/>
        <end position="102"/>
    </location>
</feature>
<keyword evidence="2" id="KW-1133">Transmembrane helix</keyword>
<dbReference type="EMBL" id="SLXT01000004">
    <property type="protein sequence ID" value="TCP68181.1"/>
    <property type="molecule type" value="Genomic_DNA"/>
</dbReference>
<proteinExistence type="predicted"/>
<reference evidence="3 4" key="1">
    <citation type="submission" date="2019-03" db="EMBL/GenBank/DDBJ databases">
        <title>Genomic Encyclopedia of Type Strains, Phase IV (KMG-IV): sequencing the most valuable type-strain genomes for metagenomic binning, comparative biology and taxonomic classification.</title>
        <authorList>
            <person name="Goeker M."/>
        </authorList>
    </citation>
    <scope>NUCLEOTIDE SEQUENCE [LARGE SCALE GENOMIC DNA]</scope>
    <source>
        <strain evidence="3 4">DSM 11170</strain>
    </source>
</reference>
<feature type="transmembrane region" description="Helical" evidence="2">
    <location>
        <begin position="12"/>
        <end position="30"/>
    </location>
</feature>
<accession>A0A4R2S719</accession>
<name>A0A4R2S719_9FIRM</name>
<dbReference type="Proteomes" id="UP000294813">
    <property type="component" value="Unassembled WGS sequence"/>
</dbReference>
<keyword evidence="2" id="KW-0472">Membrane</keyword>
<evidence type="ECO:0000313" key="4">
    <source>
        <dbReference type="Proteomes" id="UP000294813"/>
    </source>
</evidence>
<comment type="caution">
    <text evidence="3">The sequence shown here is derived from an EMBL/GenBank/DDBJ whole genome shotgun (WGS) entry which is preliminary data.</text>
</comment>
<dbReference type="OrthoDB" id="2083459at2"/>
<protein>
    <submittedName>
        <fullName evidence="3">Uncharacterized protein</fullName>
    </submittedName>
</protein>
<gene>
    <name evidence="3" type="ORF">EDD73_10484</name>
</gene>
<keyword evidence="2" id="KW-0812">Transmembrane</keyword>
<dbReference type="AlphaFoldDB" id="A0A4R2S719"/>
<sequence>MDFSFIMTAMGYVAVGLVVYLGGGFAYWFWMRMDPTVDRQWDGMTSIYKTTMVAGWPIIAISTFFFWLKNRKKKQAALAAKSRSRAHARTAVNSSKKRAARR</sequence>
<dbReference type="RefSeq" id="WP_131918209.1">
    <property type="nucleotide sequence ID" value="NZ_JAOQNU010000004.1"/>
</dbReference>
<evidence type="ECO:0000256" key="2">
    <source>
        <dbReference type="SAM" id="Phobius"/>
    </source>
</evidence>